<name>A0AA49ILT5_9CAUD</name>
<sequence>MSFTINAAEVKQDAEGVLESWLPGYDDRTPQYRIVLLESDEGVVVRYEGRDGQADKTYRIRVSVEEVAS</sequence>
<dbReference type="EMBL" id="OQ709216">
    <property type="protein sequence ID" value="WGH21418.1"/>
    <property type="molecule type" value="Genomic_DNA"/>
</dbReference>
<reference evidence="1" key="1">
    <citation type="submission" date="2023-03" db="EMBL/GenBank/DDBJ databases">
        <authorList>
            <person name="Barcik Weissman S.N."/>
            <person name="Chang S."/>
            <person name="Chen D.A."/>
            <person name="Chew B."/>
            <person name="De Jesus J.L."/>
            <person name="Han M.T."/>
            <person name="Hsu T.-Y."/>
            <person name="Rivera W."/>
            <person name="Vu T.L."/>
            <person name="Garza D.R."/>
            <person name="Stephenson J.C."/>
            <person name="Zorawik M."/>
            <person name="Reddi K."/>
            <person name="Freise A.C."/>
            <person name="Furlong K.P."/>
            <person name="Rudner A.D."/>
            <person name="Beyer A.R."/>
            <person name="Chong R.A."/>
            <person name="Edgington N.P."/>
            <person name="Garcia Costas A.M."/>
            <person name="Gibb B.P."/>
            <person name="Klyczek K.K."/>
            <person name="Swerdlow S.J."/>
            <person name="Russell D.A."/>
            <person name="Jacobs-Sera D."/>
            <person name="Hatfull G.F."/>
        </authorList>
    </citation>
    <scope>NUCLEOTIDE SEQUENCE</scope>
</reference>
<gene>
    <name evidence="1" type="primary">69</name>
    <name evidence="1" type="ORF">SEA_EMOTION_69</name>
</gene>
<dbReference type="Proteomes" id="UP001240749">
    <property type="component" value="Segment"/>
</dbReference>
<evidence type="ECO:0000313" key="2">
    <source>
        <dbReference type="Proteomes" id="UP001240749"/>
    </source>
</evidence>
<proteinExistence type="predicted"/>
<organism evidence="1 2">
    <name type="scientific">Arthrobacter phage Emotion</name>
    <dbReference type="NCBI Taxonomy" id="3038361"/>
    <lineage>
        <taxon>Viruses</taxon>
        <taxon>Duplodnaviria</taxon>
        <taxon>Heunggongvirae</taxon>
        <taxon>Uroviricota</taxon>
        <taxon>Caudoviricetes</taxon>
        <taxon>Casidaviridae</taxon>
        <taxon>Emotionvirus</taxon>
        <taxon>Emotionvirus emotion</taxon>
    </lineage>
</organism>
<accession>A0AA49ILT5</accession>
<protein>
    <submittedName>
        <fullName evidence="1">Uncharacterized protein</fullName>
    </submittedName>
</protein>
<keyword evidence="2" id="KW-1185">Reference proteome</keyword>
<evidence type="ECO:0000313" key="1">
    <source>
        <dbReference type="EMBL" id="WGH21418.1"/>
    </source>
</evidence>